<reference evidence="1" key="1">
    <citation type="submission" date="2021-01" db="EMBL/GenBank/DDBJ databases">
        <title>Whole genome shotgun sequence of Actinoplanes rishiriensis NBRC 108556.</title>
        <authorList>
            <person name="Komaki H."/>
            <person name="Tamura T."/>
        </authorList>
    </citation>
    <scope>NUCLEOTIDE SEQUENCE</scope>
    <source>
        <strain evidence="1">NBRC 108556</strain>
    </source>
</reference>
<name>A0A919K5I3_9ACTN</name>
<evidence type="ECO:0000313" key="2">
    <source>
        <dbReference type="Proteomes" id="UP000636960"/>
    </source>
</evidence>
<accession>A0A919K5I3</accession>
<gene>
    <name evidence="1" type="ORF">Ari01nite_71570</name>
</gene>
<dbReference type="Proteomes" id="UP000636960">
    <property type="component" value="Unassembled WGS sequence"/>
</dbReference>
<evidence type="ECO:0000313" key="1">
    <source>
        <dbReference type="EMBL" id="GIE99692.1"/>
    </source>
</evidence>
<dbReference type="AlphaFoldDB" id="A0A919K5I3"/>
<keyword evidence="2" id="KW-1185">Reference proteome</keyword>
<sequence length="130" mass="14055">MEVLPPDAGDELILAAVRRWVALLAADDVDAAVQFLLPRADVTAESLRARIARYEPGEPLRQEPARITPAETAGGPFDPLQEVFRRDDGSVSSVDFALPVNGEWSELVAFFDVVPVPDGLALALRDAYVA</sequence>
<protein>
    <submittedName>
        <fullName evidence="1">Uncharacterized protein</fullName>
    </submittedName>
</protein>
<comment type="caution">
    <text evidence="1">The sequence shown here is derived from an EMBL/GenBank/DDBJ whole genome shotgun (WGS) entry which is preliminary data.</text>
</comment>
<dbReference type="RefSeq" id="WP_203786671.1">
    <property type="nucleotide sequence ID" value="NZ_BOMV01000076.1"/>
</dbReference>
<organism evidence="1 2">
    <name type="scientific">Paractinoplanes rishiriensis</name>
    <dbReference type="NCBI Taxonomy" id="1050105"/>
    <lineage>
        <taxon>Bacteria</taxon>
        <taxon>Bacillati</taxon>
        <taxon>Actinomycetota</taxon>
        <taxon>Actinomycetes</taxon>
        <taxon>Micromonosporales</taxon>
        <taxon>Micromonosporaceae</taxon>
        <taxon>Paractinoplanes</taxon>
    </lineage>
</organism>
<proteinExistence type="predicted"/>
<dbReference type="EMBL" id="BOMV01000076">
    <property type="protein sequence ID" value="GIE99692.1"/>
    <property type="molecule type" value="Genomic_DNA"/>
</dbReference>